<feature type="coiled-coil region" evidence="4">
    <location>
        <begin position="167"/>
        <end position="199"/>
    </location>
</feature>
<evidence type="ECO:0000256" key="4">
    <source>
        <dbReference type="SAM" id="Coils"/>
    </source>
</evidence>
<feature type="compositionally biased region" description="Acidic residues" evidence="5">
    <location>
        <begin position="861"/>
        <end position="870"/>
    </location>
</feature>
<dbReference type="PANTHER" id="PTHR24166">
    <property type="entry name" value="ROLLING PEBBLES, ISOFORM B"/>
    <property type="match status" value="1"/>
</dbReference>
<reference evidence="6" key="1">
    <citation type="submission" date="2023-07" db="EMBL/GenBank/DDBJ databases">
        <authorList>
            <consortium name="AG Swart"/>
            <person name="Singh M."/>
            <person name="Singh A."/>
            <person name="Seah K."/>
            <person name="Emmerich C."/>
        </authorList>
    </citation>
    <scope>NUCLEOTIDE SEQUENCE</scope>
    <source>
        <strain evidence="6">DP1</strain>
    </source>
</reference>
<feature type="repeat" description="ANK" evidence="3">
    <location>
        <begin position="685"/>
        <end position="717"/>
    </location>
</feature>
<evidence type="ECO:0000313" key="6">
    <source>
        <dbReference type="EMBL" id="CAI2370865.1"/>
    </source>
</evidence>
<sequence length="1161" mass="132948">MSAKRFKKNDLVKITNDAGDTQIVRVTKVNRNGIVGDSYNYEKDYKREDAASYKIHEKNISIKKKDAEKVEGTMMQSNLRVKVVNNQAGNSSDEEEKIDTSRRGRKRGRASRSKGRKDPQPESEQESKVIKAPDGRRVVTKRGQGNKPPIAEKKSKVILKLEAKDPKDLTEEERQKLERNRIREEKKKERQRKKALKQIDPKPDIELVEINPIIEDEESKRLEEFPLEGCSKFSDNRKFLYYYHQGKSNKKARAELEKLIIKDRTLSNPFQPYSLGLQKDIFDFAVEDGDLKLIDILIKEETKNNKGANQRPTLPAVSLSSVGTGQFNKYQFGFKTRAVSLARGGKEGNNAFTHDNALMNASPSFYDVQSLIEKDTDWKVFQHLIMNKIIYENDLFNYIYLMVRRGNIDLLKSTTKKNGPGLFQKACDNMGYGFNRYHYQALDDDIEGKINKLSMLKRPHTNHMINPLHVACINPNITCLRKYYLANPEYSAADDEQRKLIHYAAANPTNAALEFLISKGIPANDKDMKMMTPLMIACELGRTENVEFLVEQQQKAIEALDKKDEDFELMKSSSDFVGTKGPFGNYPIHYAVRSGNFDTVKALVEGAGEDIDLNVKTTAGESPITLACISGSFEIVEYLLDHNVELHETKKQKKSPLIWAAQNGHIHVVSLLLRHGIHPDVHDSSGNTATHYAAGYGWLNVMKFLIENGAHPDLKNDWNSSPAMIAMLKNHFGCLDYLMELEDVDKSMVDNEGRSVISQLCMNYNPDTLEQIKYMDKFKNLDYCSRDANGWTCLHFLVANSADMYKLQQNIAEREKARKKELEKKLGIKKSNLQPHSIYATKAKLTKRSSKRPAYTSAMEVDGEPEEEQDDDHKELNSIREYFDQSLVKHREMLVEERERFEDGMLECVEHIYSKGLKEDVLSYENESIISIAISSGNFKVAIWMINKLCDGDVPKEVFNNSQSNDNNQNNSCLSFFFDLVNTSQGMKYEPLIELFTKRCSNEQLEMILKQKRGMKNPIMHHLACQPTNRYSDPNNPIGEYEKENFMNYLHILLGIAKQCDFEISSPIEFDKTQAYNLPNATQEEVNKFFEEVNEEKYDEMVNDFGLLNLDSGDHPVYLDPDCGINEYQCRDVKSNLLHTLVQTIGATAGYNDDEDEYDDY</sequence>
<dbReference type="AlphaFoldDB" id="A0AAD1UPS5"/>
<evidence type="ECO:0000256" key="2">
    <source>
        <dbReference type="ARBA" id="ARBA00023043"/>
    </source>
</evidence>
<proteinExistence type="predicted"/>
<keyword evidence="1" id="KW-0677">Repeat</keyword>
<dbReference type="InterPro" id="IPR050889">
    <property type="entry name" value="Dendritic_Spine_Reg/Scaffold"/>
</dbReference>
<dbReference type="PROSITE" id="PS50297">
    <property type="entry name" value="ANK_REP_REGION"/>
    <property type="match status" value="4"/>
</dbReference>
<feature type="compositionally biased region" description="Basic residues" evidence="5">
    <location>
        <begin position="103"/>
        <end position="115"/>
    </location>
</feature>
<keyword evidence="4" id="KW-0175">Coiled coil</keyword>
<feature type="coiled-coil region" evidence="4">
    <location>
        <begin position="805"/>
        <end position="832"/>
    </location>
</feature>
<name>A0AAD1UPS5_EUPCR</name>
<feature type="repeat" description="ANK" evidence="3">
    <location>
        <begin position="652"/>
        <end position="684"/>
    </location>
</feature>
<dbReference type="Proteomes" id="UP001295684">
    <property type="component" value="Unassembled WGS sequence"/>
</dbReference>
<dbReference type="SUPFAM" id="SSF140860">
    <property type="entry name" value="Pseudo ankyrin repeat-like"/>
    <property type="match status" value="1"/>
</dbReference>
<feature type="compositionally biased region" description="Basic and acidic residues" evidence="5">
    <location>
        <begin position="150"/>
        <end position="159"/>
    </location>
</feature>
<dbReference type="InterPro" id="IPR036770">
    <property type="entry name" value="Ankyrin_rpt-contain_sf"/>
</dbReference>
<evidence type="ECO:0000256" key="1">
    <source>
        <dbReference type="ARBA" id="ARBA00022737"/>
    </source>
</evidence>
<dbReference type="InterPro" id="IPR002110">
    <property type="entry name" value="Ankyrin_rpt"/>
</dbReference>
<evidence type="ECO:0000313" key="7">
    <source>
        <dbReference type="Proteomes" id="UP001295684"/>
    </source>
</evidence>
<dbReference type="PANTHER" id="PTHR24166:SF48">
    <property type="entry name" value="PROTEIN VAPYRIN"/>
    <property type="match status" value="1"/>
</dbReference>
<feature type="region of interest" description="Disordered" evidence="5">
    <location>
        <begin position="842"/>
        <end position="873"/>
    </location>
</feature>
<dbReference type="EMBL" id="CAMPGE010012078">
    <property type="protein sequence ID" value="CAI2370865.1"/>
    <property type="molecule type" value="Genomic_DNA"/>
</dbReference>
<accession>A0AAD1UPS5</accession>
<comment type="caution">
    <text evidence="6">The sequence shown here is derived from an EMBL/GenBank/DDBJ whole genome shotgun (WGS) entry which is preliminary data.</text>
</comment>
<feature type="compositionally biased region" description="Polar residues" evidence="5">
    <location>
        <begin position="74"/>
        <end position="91"/>
    </location>
</feature>
<dbReference type="SUPFAM" id="SSF48403">
    <property type="entry name" value="Ankyrin repeat"/>
    <property type="match status" value="1"/>
</dbReference>
<protein>
    <submittedName>
        <fullName evidence="6">Uncharacterized protein</fullName>
    </submittedName>
</protein>
<dbReference type="Pfam" id="PF13637">
    <property type="entry name" value="Ank_4"/>
    <property type="match status" value="1"/>
</dbReference>
<dbReference type="Gene3D" id="1.25.40.20">
    <property type="entry name" value="Ankyrin repeat-containing domain"/>
    <property type="match status" value="2"/>
</dbReference>
<dbReference type="Pfam" id="PF12796">
    <property type="entry name" value="Ank_2"/>
    <property type="match status" value="2"/>
</dbReference>
<evidence type="ECO:0000256" key="3">
    <source>
        <dbReference type="PROSITE-ProRule" id="PRU00023"/>
    </source>
</evidence>
<gene>
    <name evidence="6" type="ORF">ECRASSUSDP1_LOCUS12184</name>
</gene>
<dbReference type="PROSITE" id="PS50088">
    <property type="entry name" value="ANK_REPEAT"/>
    <property type="match status" value="4"/>
</dbReference>
<feature type="region of interest" description="Disordered" evidence="5">
    <location>
        <begin position="71"/>
        <end position="159"/>
    </location>
</feature>
<feature type="repeat" description="ANK" evidence="3">
    <location>
        <begin position="583"/>
        <end position="605"/>
    </location>
</feature>
<feature type="repeat" description="ANK" evidence="3">
    <location>
        <begin position="619"/>
        <end position="651"/>
    </location>
</feature>
<feature type="compositionally biased region" description="Basic and acidic residues" evidence="5">
    <location>
        <begin position="116"/>
        <end position="137"/>
    </location>
</feature>
<dbReference type="SMART" id="SM00248">
    <property type="entry name" value="ANK"/>
    <property type="match status" value="10"/>
</dbReference>
<keyword evidence="2 3" id="KW-0040">ANK repeat</keyword>
<keyword evidence="7" id="KW-1185">Reference proteome</keyword>
<evidence type="ECO:0000256" key="5">
    <source>
        <dbReference type="SAM" id="MobiDB-lite"/>
    </source>
</evidence>
<organism evidence="6 7">
    <name type="scientific">Euplotes crassus</name>
    <dbReference type="NCBI Taxonomy" id="5936"/>
    <lineage>
        <taxon>Eukaryota</taxon>
        <taxon>Sar</taxon>
        <taxon>Alveolata</taxon>
        <taxon>Ciliophora</taxon>
        <taxon>Intramacronucleata</taxon>
        <taxon>Spirotrichea</taxon>
        <taxon>Hypotrichia</taxon>
        <taxon>Euplotida</taxon>
        <taxon>Euplotidae</taxon>
        <taxon>Moneuplotes</taxon>
    </lineage>
</organism>